<dbReference type="CDD" id="cd05151">
    <property type="entry name" value="ChoK-like"/>
    <property type="match status" value="1"/>
</dbReference>
<comment type="caution">
    <text evidence="2">The sequence shown here is derived from an EMBL/GenBank/DDBJ whole genome shotgun (WGS) entry which is preliminary data.</text>
</comment>
<protein>
    <submittedName>
        <fullName evidence="2">Thiamine kinase</fullName>
    </submittedName>
</protein>
<dbReference type="Gene3D" id="3.30.200.20">
    <property type="entry name" value="Phosphorylase Kinase, domain 1"/>
    <property type="match status" value="1"/>
</dbReference>
<dbReference type="SUPFAM" id="SSF56112">
    <property type="entry name" value="Protein kinase-like (PK-like)"/>
    <property type="match status" value="1"/>
</dbReference>
<dbReference type="RefSeq" id="WP_107281445.1">
    <property type="nucleotide sequence ID" value="NZ_PYMC01000001.1"/>
</dbReference>
<dbReference type="InterPro" id="IPR002575">
    <property type="entry name" value="Aminoglycoside_PTrfase"/>
</dbReference>
<evidence type="ECO:0000259" key="1">
    <source>
        <dbReference type="Pfam" id="PF01636"/>
    </source>
</evidence>
<keyword evidence="3" id="KW-1185">Reference proteome</keyword>
<name>A0A2T3N4C3_9GAMM</name>
<dbReference type="OrthoDB" id="179763at2"/>
<reference evidence="2 3" key="1">
    <citation type="submission" date="2018-03" db="EMBL/GenBank/DDBJ databases">
        <title>Whole genome sequencing of Histamine producing bacteria.</title>
        <authorList>
            <person name="Butler K."/>
        </authorList>
    </citation>
    <scope>NUCLEOTIDE SEQUENCE [LARGE SCALE GENOMIC DNA]</scope>
    <source>
        <strain evidence="2 3">DSM 16190</strain>
    </source>
</reference>
<feature type="domain" description="Aminoglycoside phosphotransferase" evidence="1">
    <location>
        <begin position="20"/>
        <end position="211"/>
    </location>
</feature>
<dbReference type="AlphaFoldDB" id="A0A2T3N4C3"/>
<dbReference type="GO" id="GO:0016301">
    <property type="term" value="F:kinase activity"/>
    <property type="evidence" value="ECO:0007669"/>
    <property type="project" value="UniProtKB-KW"/>
</dbReference>
<keyword evidence="2" id="KW-0418">Kinase</keyword>
<dbReference type="Pfam" id="PF01636">
    <property type="entry name" value="APH"/>
    <property type="match status" value="1"/>
</dbReference>
<proteinExistence type="predicted"/>
<evidence type="ECO:0000313" key="2">
    <source>
        <dbReference type="EMBL" id="PSW07292.1"/>
    </source>
</evidence>
<evidence type="ECO:0000313" key="3">
    <source>
        <dbReference type="Proteomes" id="UP000240904"/>
    </source>
</evidence>
<gene>
    <name evidence="2" type="ORF">C9I89_00815</name>
</gene>
<dbReference type="Gene3D" id="3.90.1200.10">
    <property type="match status" value="1"/>
</dbReference>
<sequence>MEIFDQSLLSALHDVELISARPLSGGLTNRCWLLKIRNGTSGQYSSLVWRPIAASSSAFGVSRHHEYRVLAQIAPSGIAPKPAYLLEHGLLVEWIEGEEASNELSDTILLKLQADIHTLPVPHWRLDVQQKAAHYWQFIPQHFKTPELISIFHHFQYRQLETKFADTCCHHDLGRYNIIHTDNGRDVVIDWEYAAAGDPSLDLALTINANGLEPNGAVKMYCQHRRISNNQPWLDAVADWQPWCDYLAMLWFFVGADIWQEQTYLESANQLQQKLSFLPR</sequence>
<dbReference type="Proteomes" id="UP000240904">
    <property type="component" value="Unassembled WGS sequence"/>
</dbReference>
<accession>A0A2T3N4C3</accession>
<keyword evidence="2" id="KW-0808">Transferase</keyword>
<dbReference type="InterPro" id="IPR011009">
    <property type="entry name" value="Kinase-like_dom_sf"/>
</dbReference>
<dbReference type="EMBL" id="PYMC01000001">
    <property type="protein sequence ID" value="PSW07292.1"/>
    <property type="molecule type" value="Genomic_DNA"/>
</dbReference>
<organism evidence="2 3">
    <name type="scientific">Photobacterium lipolyticum</name>
    <dbReference type="NCBI Taxonomy" id="266810"/>
    <lineage>
        <taxon>Bacteria</taxon>
        <taxon>Pseudomonadati</taxon>
        <taxon>Pseudomonadota</taxon>
        <taxon>Gammaproteobacteria</taxon>
        <taxon>Vibrionales</taxon>
        <taxon>Vibrionaceae</taxon>
        <taxon>Photobacterium</taxon>
    </lineage>
</organism>